<proteinExistence type="predicted"/>
<sequence length="163" mass="18056">MNAAGELQNMNGKKKNGGKRRSLPATVLNGIYSVLLGRSGIPLAKVDQQRRHVIILSTSISVQTTHFSLPNFITVHRLDGRDGGGRRQPARRPSLRNPGVARAVSLIGAPNGRQPSREAQRVRRNQKGKRRRLSARGIFGHAKMGRFCKARLFQRSGYSPSKR</sequence>
<feature type="compositionally biased region" description="Basic residues" evidence="1">
    <location>
        <begin position="12"/>
        <end position="21"/>
    </location>
</feature>
<feature type="region of interest" description="Disordered" evidence="1">
    <location>
        <begin position="1"/>
        <end position="21"/>
    </location>
</feature>
<evidence type="ECO:0000313" key="2">
    <source>
        <dbReference type="Proteomes" id="UP000046395"/>
    </source>
</evidence>
<name>A0A5S6QWH2_TRIMR</name>
<evidence type="ECO:0000256" key="1">
    <source>
        <dbReference type="SAM" id="MobiDB-lite"/>
    </source>
</evidence>
<accession>A0A5S6QWH2</accession>
<organism evidence="2 3">
    <name type="scientific">Trichuris muris</name>
    <name type="common">Mouse whipworm</name>
    <dbReference type="NCBI Taxonomy" id="70415"/>
    <lineage>
        <taxon>Eukaryota</taxon>
        <taxon>Metazoa</taxon>
        <taxon>Ecdysozoa</taxon>
        <taxon>Nematoda</taxon>
        <taxon>Enoplea</taxon>
        <taxon>Dorylaimia</taxon>
        <taxon>Trichinellida</taxon>
        <taxon>Trichuridae</taxon>
        <taxon>Trichuris</taxon>
    </lineage>
</organism>
<reference evidence="3" key="1">
    <citation type="submission" date="2019-12" db="UniProtKB">
        <authorList>
            <consortium name="WormBaseParasite"/>
        </authorList>
    </citation>
    <scope>IDENTIFICATION</scope>
</reference>
<feature type="region of interest" description="Disordered" evidence="1">
    <location>
        <begin position="109"/>
        <end position="132"/>
    </location>
</feature>
<keyword evidence="2" id="KW-1185">Reference proteome</keyword>
<evidence type="ECO:0000313" key="3">
    <source>
        <dbReference type="WBParaSite" id="TMUE_3000011449.1"/>
    </source>
</evidence>
<protein>
    <submittedName>
        <fullName evidence="3">Uncharacterized protein</fullName>
    </submittedName>
</protein>
<dbReference type="Proteomes" id="UP000046395">
    <property type="component" value="Unassembled WGS sequence"/>
</dbReference>
<feature type="compositionally biased region" description="Basic residues" evidence="1">
    <location>
        <begin position="122"/>
        <end position="132"/>
    </location>
</feature>
<dbReference type="WBParaSite" id="TMUE_3000011449.1">
    <property type="protein sequence ID" value="TMUE_3000011449.1"/>
    <property type="gene ID" value="WBGene00301323"/>
</dbReference>
<dbReference type="AlphaFoldDB" id="A0A5S6QWH2"/>